<dbReference type="ExpressionAtlas" id="M0UMG2">
    <property type="expression patterns" value="baseline"/>
</dbReference>
<accession>M0UMG2</accession>
<dbReference type="InterPro" id="IPR044997">
    <property type="entry name" value="F-box_plant"/>
</dbReference>
<sequence>MSFIDSCPNTFGCLARLTLENLRLGESDFPRIFSICKQLEFLFLNECDMGIQSFLEVEHPQLSELTIVSGCFKRVHLKWAPKLTILKFSIFRSKDDPFCLGYVPLLQTVSIINTALSWHKMLKLSELLGKTAISMLHLNFRSEKIWVKPEGRRQLLPVFHKLRILNLLNIPEECDLTWTMFLLQGAPNLKKLLIVVRDHLCLMVTGEQRKKGAFSEKDKGLELEPSASDFKHHNLAGLSIYGRFQAEDKLVSYARRIMQAAVNLEDIKLYKSPVCQRCKHMRQEWTLKEKSSLSYKIKEGMPSLVRIHFPSLGEVFF</sequence>
<reference evidence="2" key="3">
    <citation type="submission" date="2022-01" db="UniProtKB">
        <authorList>
            <consortium name="EnsemblPlants"/>
        </authorList>
    </citation>
    <scope>IDENTIFICATION</scope>
    <source>
        <strain evidence="2">subsp. vulgare</strain>
    </source>
</reference>
<dbReference type="InterPro" id="IPR032675">
    <property type="entry name" value="LRR_dom_sf"/>
</dbReference>
<dbReference type="EnsemblPlants" id="HORVU.MOREX.r3.6HG0569940.1">
    <property type="protein sequence ID" value="HORVU.MOREX.r3.6HG0569940.1"/>
    <property type="gene ID" value="HORVU.MOREX.r3.6HG0569940"/>
</dbReference>
<reference evidence="2" key="2">
    <citation type="submission" date="2020-10" db="EMBL/GenBank/DDBJ databases">
        <authorList>
            <person name="Scholz U."/>
            <person name="Mascher M."/>
            <person name="Fiebig A."/>
        </authorList>
    </citation>
    <scope>NUCLEOTIDE SEQUENCE [LARGE SCALE GENOMIC DNA]</scope>
    <source>
        <strain evidence="2">cv. Morex</strain>
    </source>
</reference>
<organism evidence="2 3">
    <name type="scientific">Hordeum vulgare subsp. vulgare</name>
    <name type="common">Domesticated barley</name>
    <dbReference type="NCBI Taxonomy" id="112509"/>
    <lineage>
        <taxon>Eukaryota</taxon>
        <taxon>Viridiplantae</taxon>
        <taxon>Streptophyta</taxon>
        <taxon>Embryophyta</taxon>
        <taxon>Tracheophyta</taxon>
        <taxon>Spermatophyta</taxon>
        <taxon>Magnoliopsida</taxon>
        <taxon>Liliopsida</taxon>
        <taxon>Poales</taxon>
        <taxon>Poaceae</taxon>
        <taxon>BOP clade</taxon>
        <taxon>Pooideae</taxon>
        <taxon>Triticodae</taxon>
        <taxon>Triticeae</taxon>
        <taxon>Hordeinae</taxon>
        <taxon>Hordeum</taxon>
    </lineage>
</organism>
<dbReference type="AlphaFoldDB" id="M0UMG2"/>
<proteinExistence type="predicted"/>
<dbReference type="SUPFAM" id="SSF52047">
    <property type="entry name" value="RNI-like"/>
    <property type="match status" value="1"/>
</dbReference>
<dbReference type="Gene3D" id="3.80.10.10">
    <property type="entry name" value="Ribonuclease Inhibitor"/>
    <property type="match status" value="1"/>
</dbReference>
<protein>
    <recommendedName>
        <fullName evidence="1">At1g61320/AtMIF1 LRR domain-containing protein</fullName>
    </recommendedName>
</protein>
<dbReference type="Gramene" id="HORVU.MOREX.r2.6HG0472440.1">
    <property type="protein sequence ID" value="HORVU.MOREX.r2.6HG0472440.1"/>
    <property type="gene ID" value="HORVU.MOREX.r2.6HG0472440"/>
</dbReference>
<evidence type="ECO:0000313" key="2">
    <source>
        <dbReference type="EnsemblPlants" id="HORVU.MOREX.r3.6HG0569940.1"/>
    </source>
</evidence>
<evidence type="ECO:0000313" key="3">
    <source>
        <dbReference type="Proteomes" id="UP000011116"/>
    </source>
</evidence>
<dbReference type="PaxDb" id="4513-MLOC_12268.4"/>
<feature type="domain" description="At1g61320/AtMIF1 LRR" evidence="1">
    <location>
        <begin position="12"/>
        <end position="284"/>
    </location>
</feature>
<evidence type="ECO:0000259" key="1">
    <source>
        <dbReference type="Pfam" id="PF23622"/>
    </source>
</evidence>
<name>M0UMG2_HORVV</name>
<keyword evidence="3" id="KW-1185">Reference proteome</keyword>
<dbReference type="InterPro" id="IPR055357">
    <property type="entry name" value="LRR_At1g61320_AtMIF1"/>
</dbReference>
<dbReference type="Pfam" id="PF23622">
    <property type="entry name" value="LRR_At1g61320_AtMIF1"/>
    <property type="match status" value="1"/>
</dbReference>
<reference evidence="3" key="1">
    <citation type="journal article" date="2012" name="Nature">
        <title>A physical, genetic and functional sequence assembly of the barley genome.</title>
        <authorList>
            <consortium name="The International Barley Genome Sequencing Consortium"/>
            <person name="Mayer K.F."/>
            <person name="Waugh R."/>
            <person name="Brown J.W."/>
            <person name="Schulman A."/>
            <person name="Langridge P."/>
            <person name="Platzer M."/>
            <person name="Fincher G.B."/>
            <person name="Muehlbauer G.J."/>
            <person name="Sato K."/>
            <person name="Close T.J."/>
            <person name="Wise R.P."/>
            <person name="Stein N."/>
        </authorList>
    </citation>
    <scope>NUCLEOTIDE SEQUENCE [LARGE SCALE GENOMIC DNA]</scope>
    <source>
        <strain evidence="3">cv. Morex</strain>
    </source>
</reference>
<dbReference type="Proteomes" id="UP000011116">
    <property type="component" value="Chromosome 6H"/>
</dbReference>
<dbReference type="PANTHER" id="PTHR32153">
    <property type="entry name" value="OJ000223_09.16 PROTEIN"/>
    <property type="match status" value="1"/>
</dbReference>
<dbReference type="Gramene" id="HORVU.MOREX.r3.6HG0569940.1">
    <property type="protein sequence ID" value="HORVU.MOREX.r3.6HG0569940.1"/>
    <property type="gene ID" value="HORVU.MOREX.r3.6HG0569940"/>
</dbReference>